<protein>
    <submittedName>
        <fullName evidence="2">11361_t:CDS:1</fullName>
    </submittedName>
</protein>
<organism evidence="2 3">
    <name type="scientific">Dentiscutata erythropus</name>
    <dbReference type="NCBI Taxonomy" id="1348616"/>
    <lineage>
        <taxon>Eukaryota</taxon>
        <taxon>Fungi</taxon>
        <taxon>Fungi incertae sedis</taxon>
        <taxon>Mucoromycota</taxon>
        <taxon>Glomeromycotina</taxon>
        <taxon>Glomeromycetes</taxon>
        <taxon>Diversisporales</taxon>
        <taxon>Gigasporaceae</taxon>
        <taxon>Dentiscutata</taxon>
    </lineage>
</organism>
<reference evidence="2" key="1">
    <citation type="submission" date="2021-06" db="EMBL/GenBank/DDBJ databases">
        <authorList>
            <person name="Kallberg Y."/>
            <person name="Tangrot J."/>
            <person name="Rosling A."/>
        </authorList>
    </citation>
    <scope>NUCLEOTIDE SEQUENCE</scope>
    <source>
        <strain evidence="2">MA453B</strain>
    </source>
</reference>
<comment type="caution">
    <text evidence="2">The sequence shown here is derived from an EMBL/GenBank/DDBJ whole genome shotgun (WGS) entry which is preliminary data.</text>
</comment>
<evidence type="ECO:0000313" key="3">
    <source>
        <dbReference type="Proteomes" id="UP000789405"/>
    </source>
</evidence>
<feature type="non-terminal residue" evidence="2">
    <location>
        <position position="1"/>
    </location>
</feature>
<dbReference type="AlphaFoldDB" id="A0A9N9IS99"/>
<keyword evidence="1" id="KW-1133">Transmembrane helix</keyword>
<proteinExistence type="predicted"/>
<feature type="transmembrane region" description="Helical" evidence="1">
    <location>
        <begin position="6"/>
        <end position="25"/>
    </location>
</feature>
<dbReference type="Proteomes" id="UP000789405">
    <property type="component" value="Unassembled WGS sequence"/>
</dbReference>
<evidence type="ECO:0000256" key="1">
    <source>
        <dbReference type="SAM" id="Phobius"/>
    </source>
</evidence>
<dbReference type="OrthoDB" id="2323343at2759"/>
<name>A0A9N9IS99_9GLOM</name>
<keyword evidence="1" id="KW-0472">Membrane</keyword>
<sequence length="151" mass="16971">MKYYCFLSFCIVSIIIWLLPIEVVYEKKQTEKVKFFLEDYWGCDCNDNNCELCQLGNHCTLNEDCAFEGCHGDQSACMPCASDYDCNDGFRCMIEAGVCICKPKNNAWLCWVGDPCVNNKDCETGTCSAGICVPCYNDNECDPGNECLDGF</sequence>
<keyword evidence="1" id="KW-0812">Transmembrane</keyword>
<keyword evidence="3" id="KW-1185">Reference proteome</keyword>
<accession>A0A9N9IS99</accession>
<evidence type="ECO:0000313" key="2">
    <source>
        <dbReference type="EMBL" id="CAG8748477.1"/>
    </source>
</evidence>
<dbReference type="EMBL" id="CAJVPY010014805">
    <property type="protein sequence ID" value="CAG8748477.1"/>
    <property type="molecule type" value="Genomic_DNA"/>
</dbReference>
<gene>
    <name evidence="2" type="ORF">DERYTH_LOCUS16662</name>
</gene>